<dbReference type="GO" id="GO:0044877">
    <property type="term" value="F:protein-containing complex binding"/>
    <property type="evidence" value="ECO:0007669"/>
    <property type="project" value="TreeGrafter"/>
</dbReference>
<proteinExistence type="predicted"/>
<dbReference type="PANTHER" id="PTHR12126:SF11">
    <property type="entry name" value="NADH DEHYDROGENASE [UBIQUINONE] 1 ALPHA SUBCOMPLEX SUBUNIT 9, MITOCHONDRIAL"/>
    <property type="match status" value="1"/>
</dbReference>
<gene>
    <name evidence="2" type="ORF">DVJ83_01515</name>
</gene>
<evidence type="ECO:0000313" key="2">
    <source>
        <dbReference type="EMBL" id="AXG98057.1"/>
    </source>
</evidence>
<reference evidence="2 3" key="1">
    <citation type="submission" date="2018-07" db="EMBL/GenBank/DDBJ databases">
        <title>Complete Genome and Methylome Analysis of Deinococcus wulumuqiensis NEB 479.</title>
        <authorList>
            <person name="Fomenkov A."/>
            <person name="Luyten Y."/>
            <person name="Vincze T."/>
            <person name="Anton B.P."/>
            <person name="Clark T."/>
            <person name="Roberts R.J."/>
            <person name="Morgan R.D."/>
        </authorList>
    </citation>
    <scope>NUCLEOTIDE SEQUENCE [LARGE SCALE GENOMIC DNA]</scope>
    <source>
        <strain evidence="2 3">NEB 479</strain>
    </source>
</reference>
<accession>A0A345IED5</accession>
<dbReference type="InterPro" id="IPR051207">
    <property type="entry name" value="ComplexI_NDUFA9_subunit"/>
</dbReference>
<dbReference type="Proteomes" id="UP000253744">
    <property type="component" value="Chromosome"/>
</dbReference>
<dbReference type="EMBL" id="CP031158">
    <property type="protein sequence ID" value="AXG98057.1"/>
    <property type="molecule type" value="Genomic_DNA"/>
</dbReference>
<dbReference type="InterPro" id="IPR036291">
    <property type="entry name" value="NAD(P)-bd_dom_sf"/>
</dbReference>
<dbReference type="KEGG" id="dwu:DVJ83_01515"/>
<name>A0A345IED5_9DEIO</name>
<sequence length="321" mass="35039">MRPMAEQAEHSPRILVTGASGFVGRAVVAELARRGHEVFAGSRHGKGVGHGVGIKLDVTNEKSVRQALRDVQPSAVIHLVGIIAERGKQNFERVHIEGTRHVLSALRDHDDARQKAHTGDEMERPRPTRYLHMSALGADVLSPSAYSWSKGEAEGLVRLSGLPWTIFRPSLIFGVGDDFFGRVLKNLVSAAPVVPQIGDGKFPFRPISVEDVALAFAGALEKPETVGQTYALTGPQEFTFRELLDLEQRVLGQRKKVVPIPQKLMDLAVPVISRLPAAPITGDQYAMLKAGNTAPNDAARAAFDLPLHRLQDRLPHILARK</sequence>
<dbReference type="InterPro" id="IPR001509">
    <property type="entry name" value="Epimerase_deHydtase"/>
</dbReference>
<dbReference type="SUPFAM" id="SSF51735">
    <property type="entry name" value="NAD(P)-binding Rossmann-fold domains"/>
    <property type="match status" value="1"/>
</dbReference>
<dbReference type="Pfam" id="PF01370">
    <property type="entry name" value="Epimerase"/>
    <property type="match status" value="1"/>
</dbReference>
<evidence type="ECO:0000259" key="1">
    <source>
        <dbReference type="Pfam" id="PF01370"/>
    </source>
</evidence>
<dbReference type="Gene3D" id="3.40.50.720">
    <property type="entry name" value="NAD(P)-binding Rossmann-like Domain"/>
    <property type="match status" value="1"/>
</dbReference>
<dbReference type="PANTHER" id="PTHR12126">
    <property type="entry name" value="NADH-UBIQUINONE OXIDOREDUCTASE 39 KDA SUBUNIT-RELATED"/>
    <property type="match status" value="1"/>
</dbReference>
<dbReference type="AlphaFoldDB" id="A0A345IED5"/>
<dbReference type="STRING" id="1288484.GCA_000348665_02859"/>
<organism evidence="2 3">
    <name type="scientific">Deinococcus wulumuqiensis</name>
    <dbReference type="NCBI Taxonomy" id="980427"/>
    <lineage>
        <taxon>Bacteria</taxon>
        <taxon>Thermotogati</taxon>
        <taxon>Deinococcota</taxon>
        <taxon>Deinococci</taxon>
        <taxon>Deinococcales</taxon>
        <taxon>Deinococcaceae</taxon>
        <taxon>Deinococcus</taxon>
    </lineage>
</organism>
<dbReference type="CDD" id="cd05271">
    <property type="entry name" value="NDUFA9_like_SDR_a"/>
    <property type="match status" value="1"/>
</dbReference>
<protein>
    <submittedName>
        <fullName evidence="2">Complex I NDUFA9 subunit family protein</fullName>
    </submittedName>
</protein>
<feature type="domain" description="NAD-dependent epimerase/dehydratase" evidence="1">
    <location>
        <begin position="14"/>
        <end position="227"/>
    </location>
</feature>
<evidence type="ECO:0000313" key="3">
    <source>
        <dbReference type="Proteomes" id="UP000253744"/>
    </source>
</evidence>
<dbReference type="FunFam" id="3.40.50.720:FF:000702">
    <property type="entry name" value="NADH dehydrogenase (Ubiquinone)"/>
    <property type="match status" value="1"/>
</dbReference>